<dbReference type="PANTHER" id="PTHR30540:SF117">
    <property type="entry name" value="POTASSIUM TRANSPORTER"/>
    <property type="match status" value="1"/>
</dbReference>
<dbReference type="GO" id="GO:0015079">
    <property type="term" value="F:potassium ion transmembrane transporter activity"/>
    <property type="evidence" value="ECO:0007669"/>
    <property type="project" value="InterPro"/>
</dbReference>
<comment type="subcellular location">
    <subcellularLocation>
        <location evidence="1">Cell membrane</location>
        <topology evidence="1">Multi-pass membrane protein</topology>
    </subcellularLocation>
</comment>
<evidence type="ECO:0000256" key="10">
    <source>
        <dbReference type="SAM" id="MobiDB-lite"/>
    </source>
</evidence>
<evidence type="ECO:0008006" key="16">
    <source>
        <dbReference type="Google" id="ProtNLM"/>
    </source>
</evidence>
<feature type="transmembrane region" description="Helical" evidence="11">
    <location>
        <begin position="472"/>
        <end position="492"/>
    </location>
</feature>
<feature type="region of interest" description="Disordered" evidence="10">
    <location>
        <begin position="1"/>
        <end position="29"/>
    </location>
</feature>
<feature type="compositionally biased region" description="Basic and acidic residues" evidence="10">
    <location>
        <begin position="12"/>
        <end position="28"/>
    </location>
</feature>
<feature type="transmembrane region" description="Helical" evidence="11">
    <location>
        <begin position="498"/>
        <end position="515"/>
    </location>
</feature>
<evidence type="ECO:0000313" key="14">
    <source>
        <dbReference type="EnsemblPlants" id="QL08p020426:mrna"/>
    </source>
</evidence>
<evidence type="ECO:0000256" key="6">
    <source>
        <dbReference type="ARBA" id="ARBA00022958"/>
    </source>
</evidence>
<evidence type="ECO:0000313" key="15">
    <source>
        <dbReference type="Proteomes" id="UP000594261"/>
    </source>
</evidence>
<keyword evidence="5 11" id="KW-0812">Transmembrane</keyword>
<feature type="domain" description="K+ potassium transporter C-terminal" evidence="13">
    <location>
        <begin position="549"/>
        <end position="586"/>
    </location>
</feature>
<dbReference type="PANTHER" id="PTHR30540">
    <property type="entry name" value="OSMOTIC STRESS POTASSIUM TRANSPORTER"/>
    <property type="match status" value="1"/>
</dbReference>
<keyword evidence="4" id="KW-0633">Potassium transport</keyword>
<feature type="transmembrane region" description="Helical" evidence="11">
    <location>
        <begin position="320"/>
        <end position="340"/>
    </location>
</feature>
<feature type="transmembrane region" description="Helical" evidence="11">
    <location>
        <begin position="360"/>
        <end position="391"/>
    </location>
</feature>
<keyword evidence="3" id="KW-0813">Transport</keyword>
<feature type="transmembrane region" description="Helical" evidence="11">
    <location>
        <begin position="241"/>
        <end position="260"/>
    </location>
</feature>
<keyword evidence="8" id="KW-0406">Ion transport</keyword>
<dbReference type="Gramene" id="QL08p020426:mrna">
    <property type="protein sequence ID" value="QL08p020426:mrna"/>
    <property type="gene ID" value="QL08p020426"/>
</dbReference>
<evidence type="ECO:0000256" key="2">
    <source>
        <dbReference type="ARBA" id="ARBA00008440"/>
    </source>
</evidence>
<dbReference type="AlphaFoldDB" id="A0A7N2R8X2"/>
<feature type="domain" description="K+ potassium transporter integral membrane" evidence="12">
    <location>
        <begin position="79"/>
        <end position="537"/>
    </location>
</feature>
<dbReference type="InterPro" id="IPR053951">
    <property type="entry name" value="K_trans_N"/>
</dbReference>
<evidence type="ECO:0000259" key="13">
    <source>
        <dbReference type="Pfam" id="PF22776"/>
    </source>
</evidence>
<feature type="domain" description="K+ potassium transporter C-terminal" evidence="13">
    <location>
        <begin position="622"/>
        <end position="692"/>
    </location>
</feature>
<evidence type="ECO:0000256" key="7">
    <source>
        <dbReference type="ARBA" id="ARBA00022989"/>
    </source>
</evidence>
<dbReference type="InterPro" id="IPR003855">
    <property type="entry name" value="K+_transporter"/>
</dbReference>
<dbReference type="Pfam" id="PF02705">
    <property type="entry name" value="K_trans"/>
    <property type="match status" value="1"/>
</dbReference>
<feature type="transmembrane region" description="Helical" evidence="11">
    <location>
        <begin position="289"/>
        <end position="308"/>
    </location>
</feature>
<dbReference type="InterPro" id="IPR053952">
    <property type="entry name" value="K_trans_C"/>
</dbReference>
<evidence type="ECO:0000256" key="11">
    <source>
        <dbReference type="SAM" id="Phobius"/>
    </source>
</evidence>
<dbReference type="Proteomes" id="UP000594261">
    <property type="component" value="Chromosome 8"/>
</dbReference>
<keyword evidence="15" id="KW-1185">Reference proteome</keyword>
<feature type="compositionally biased region" description="Acidic residues" evidence="10">
    <location>
        <begin position="1"/>
        <end position="11"/>
    </location>
</feature>
<evidence type="ECO:0000256" key="9">
    <source>
        <dbReference type="ARBA" id="ARBA00023136"/>
    </source>
</evidence>
<feature type="transmembrane region" description="Helical" evidence="11">
    <location>
        <begin position="444"/>
        <end position="465"/>
    </location>
</feature>
<dbReference type="EMBL" id="LRBV02000008">
    <property type="status" value="NOT_ANNOTATED_CDS"/>
    <property type="molecule type" value="Genomic_DNA"/>
</dbReference>
<evidence type="ECO:0000256" key="4">
    <source>
        <dbReference type="ARBA" id="ARBA00022538"/>
    </source>
</evidence>
<dbReference type="GO" id="GO:0005886">
    <property type="term" value="C:plasma membrane"/>
    <property type="evidence" value="ECO:0007669"/>
    <property type="project" value="UniProtKB-SubCell"/>
</dbReference>
<reference evidence="14" key="2">
    <citation type="submission" date="2021-01" db="UniProtKB">
        <authorList>
            <consortium name="EnsemblPlants"/>
        </authorList>
    </citation>
    <scope>IDENTIFICATION</scope>
</reference>
<feature type="transmembrane region" description="Helical" evidence="11">
    <location>
        <begin position="208"/>
        <end position="229"/>
    </location>
</feature>
<evidence type="ECO:0000259" key="12">
    <source>
        <dbReference type="Pfam" id="PF02705"/>
    </source>
</evidence>
<reference evidence="14 15" key="1">
    <citation type="journal article" date="2016" name="G3 (Bethesda)">
        <title>First Draft Assembly and Annotation of the Genome of a California Endemic Oak Quercus lobata Nee (Fagaceae).</title>
        <authorList>
            <person name="Sork V.L."/>
            <person name="Fitz-Gibbon S.T."/>
            <person name="Puiu D."/>
            <person name="Crepeau M."/>
            <person name="Gugger P.F."/>
            <person name="Sherman R."/>
            <person name="Stevens K."/>
            <person name="Langley C.H."/>
            <person name="Pellegrini M."/>
            <person name="Salzberg S.L."/>
        </authorList>
    </citation>
    <scope>NUCLEOTIDE SEQUENCE [LARGE SCALE GENOMIC DNA]</scope>
    <source>
        <strain evidence="14 15">cv. SW786</strain>
    </source>
</reference>
<keyword evidence="7 11" id="KW-1133">Transmembrane helix</keyword>
<dbReference type="EnsemblPlants" id="QL08p020426:mrna">
    <property type="protein sequence ID" value="QL08p020426:mrna"/>
    <property type="gene ID" value="QL08p020426"/>
</dbReference>
<evidence type="ECO:0000256" key="3">
    <source>
        <dbReference type="ARBA" id="ARBA00022448"/>
    </source>
</evidence>
<organism evidence="14 15">
    <name type="scientific">Quercus lobata</name>
    <name type="common">Valley oak</name>
    <dbReference type="NCBI Taxonomy" id="97700"/>
    <lineage>
        <taxon>Eukaryota</taxon>
        <taxon>Viridiplantae</taxon>
        <taxon>Streptophyta</taxon>
        <taxon>Embryophyta</taxon>
        <taxon>Tracheophyta</taxon>
        <taxon>Spermatophyta</taxon>
        <taxon>Magnoliopsida</taxon>
        <taxon>eudicotyledons</taxon>
        <taxon>Gunneridae</taxon>
        <taxon>Pentapetalae</taxon>
        <taxon>rosids</taxon>
        <taxon>fabids</taxon>
        <taxon>Fagales</taxon>
        <taxon>Fagaceae</taxon>
        <taxon>Quercus</taxon>
    </lineage>
</organism>
<keyword evidence="6" id="KW-0630">Potassium</keyword>
<dbReference type="InParanoid" id="A0A7N2R8X2"/>
<feature type="transmembrane region" description="Helical" evidence="11">
    <location>
        <begin position="113"/>
        <end position="139"/>
    </location>
</feature>
<feature type="transmembrane region" description="Helical" evidence="11">
    <location>
        <begin position="174"/>
        <end position="202"/>
    </location>
</feature>
<comment type="similarity">
    <text evidence="2">Belongs to the HAK/KUP transporter (TC 2.A.72.3) family.</text>
</comment>
<sequence>MEGVDAIEEESSQEKIHVEEKEQEHEVDQPGIHNGLKCKKLSWKNLIRLDSFDLEADRFTSNQGPGSSQALDWGSIMKLAFQSIGVVYGDLGTSPLYVLPGIFPTGVKHNDDILGVLSLIFYSLMLITLIKYVFIVLTANDNGDGGTFALYSLICRYAKVSLMPNQQTEDKEYFILFMTMLGTSMVIGDGILTPCISVLLAVGGVKEATSALTDNTIMWISIGILIILFQVQRFGTDKIGYSFAPVLKIWFLFIGTNGLYNFVKHDPGVIKAINPMYIVDCFIRNKKNAWISLGGVILCLIGSEALFADLGHFNVCSIQISSCTIVFPSIVLAYFGQASYLRKHNQDASNAFYSSVPKPLYWPMFIVVVMAAIIASQSLISASFSIVQQSLALRCFPRVKVVHTSAKYKGQVYVPEINTLLMLACVGVTLGFKNTLKIGNAYGIAVAFVFTITSSFLLLVMVMIWKTNIYLIIMYALTIGLLEFLFLSSVLYKFVDGGYLPLLFALTLVIIMYLWNYGYWKKYKYELENKVSTRKLVEVASNPSIHRVPGVALFYTELVHGISPIFTHYVANVPALHSVLVFVSIKDVGDQLKEFIRNDLLKPNELADNKEVEKVDEETVQREMGIVDDALKFGDVVYLMGENEVMASKGSSLLKKLAINYAYNWLKRCVRQADEVFMIPRNRLLKVGMTYEV</sequence>
<evidence type="ECO:0000256" key="5">
    <source>
        <dbReference type="ARBA" id="ARBA00022692"/>
    </source>
</evidence>
<accession>A0A7N2R8X2</accession>
<evidence type="ECO:0000256" key="8">
    <source>
        <dbReference type="ARBA" id="ARBA00023065"/>
    </source>
</evidence>
<keyword evidence="9 11" id="KW-0472">Membrane</keyword>
<proteinExistence type="inferred from homology"/>
<dbReference type="Pfam" id="PF22776">
    <property type="entry name" value="K_trans_C"/>
    <property type="match status" value="2"/>
</dbReference>
<evidence type="ECO:0000256" key="1">
    <source>
        <dbReference type="ARBA" id="ARBA00004651"/>
    </source>
</evidence>
<dbReference type="OMA" id="EMIFRCI"/>
<protein>
    <recommendedName>
        <fullName evidence="16">Potassium transporter</fullName>
    </recommendedName>
</protein>
<feature type="transmembrane region" description="Helical" evidence="11">
    <location>
        <begin position="412"/>
        <end position="432"/>
    </location>
</feature>
<name>A0A7N2R8X2_QUELO</name>